<accession>A0A0C4YKW1</accession>
<gene>
    <name evidence="1" type="ORF">RR42_s1035</name>
</gene>
<dbReference type="AlphaFoldDB" id="A0A0C4YKW1"/>
<keyword evidence="2" id="KW-1185">Reference proteome</keyword>
<dbReference type="KEGG" id="cbw:RR42_s1035"/>
<organism evidence="1 2">
    <name type="scientific">Cupriavidus basilensis</name>
    <dbReference type="NCBI Taxonomy" id="68895"/>
    <lineage>
        <taxon>Bacteria</taxon>
        <taxon>Pseudomonadati</taxon>
        <taxon>Pseudomonadota</taxon>
        <taxon>Betaproteobacteria</taxon>
        <taxon>Burkholderiales</taxon>
        <taxon>Burkholderiaceae</taxon>
        <taxon>Cupriavidus</taxon>
    </lineage>
</organism>
<dbReference type="EMBL" id="CP010537">
    <property type="protein sequence ID" value="AJG22624.1"/>
    <property type="molecule type" value="Genomic_DNA"/>
</dbReference>
<sequence>MLALLLTTENAFHIAGFAPSFPRISFSFLENTFHIAKFNRYLIEK</sequence>
<evidence type="ECO:0000313" key="2">
    <source>
        <dbReference type="Proteomes" id="UP000031843"/>
    </source>
</evidence>
<reference evidence="1 2" key="1">
    <citation type="journal article" date="2015" name="Genome Announc.">
        <title>Complete Genome Sequence of Cupriavidus basilensis 4G11, Isolated from the Oak Ridge Field Research Center Site.</title>
        <authorList>
            <person name="Ray J."/>
            <person name="Waters R.J."/>
            <person name="Skerker J.M."/>
            <person name="Kuehl J.V."/>
            <person name="Price M.N."/>
            <person name="Huang J."/>
            <person name="Chakraborty R."/>
            <person name="Arkin A.P."/>
            <person name="Deutschbauer A."/>
        </authorList>
    </citation>
    <scope>NUCLEOTIDE SEQUENCE [LARGE SCALE GENOMIC DNA]</scope>
    <source>
        <strain evidence="1">4G11</strain>
    </source>
</reference>
<name>A0A0C4YKW1_9BURK</name>
<evidence type="ECO:0000313" key="1">
    <source>
        <dbReference type="EMBL" id="AJG22624.1"/>
    </source>
</evidence>
<protein>
    <submittedName>
        <fullName evidence="1">Uncharacterized protein</fullName>
    </submittedName>
</protein>
<dbReference type="Proteomes" id="UP000031843">
    <property type="component" value="Chromosome secondary"/>
</dbReference>
<proteinExistence type="predicted"/>